<evidence type="ECO:0000256" key="1">
    <source>
        <dbReference type="SAM" id="Phobius"/>
    </source>
</evidence>
<dbReference type="Pfam" id="PF06772">
    <property type="entry name" value="LtrA"/>
    <property type="match status" value="1"/>
</dbReference>
<evidence type="ECO:0000313" key="2">
    <source>
        <dbReference type="EMBL" id="MFC5924409.1"/>
    </source>
</evidence>
<dbReference type="RefSeq" id="WP_377511014.1">
    <property type="nucleotide sequence ID" value="NZ_JBHSQS010000007.1"/>
</dbReference>
<feature type="transmembrane region" description="Helical" evidence="1">
    <location>
        <begin position="305"/>
        <end position="322"/>
    </location>
</feature>
<evidence type="ECO:0000313" key="3">
    <source>
        <dbReference type="Proteomes" id="UP001596226"/>
    </source>
</evidence>
<protein>
    <submittedName>
        <fullName evidence="2">Low temperature requirement protein A</fullName>
    </submittedName>
</protein>
<feature type="transmembrane region" description="Helical" evidence="1">
    <location>
        <begin position="139"/>
        <end position="158"/>
    </location>
</feature>
<keyword evidence="3" id="KW-1185">Reference proteome</keyword>
<comment type="caution">
    <text evidence="2">The sequence shown here is derived from an EMBL/GenBank/DDBJ whole genome shotgun (WGS) entry which is preliminary data.</text>
</comment>
<accession>A0ABW1H404</accession>
<keyword evidence="1" id="KW-0472">Membrane</keyword>
<feature type="transmembrane region" description="Helical" evidence="1">
    <location>
        <begin position="357"/>
        <end position="375"/>
    </location>
</feature>
<feature type="transmembrane region" description="Helical" evidence="1">
    <location>
        <begin position="21"/>
        <end position="41"/>
    </location>
</feature>
<feature type="transmembrane region" description="Helical" evidence="1">
    <location>
        <begin position="47"/>
        <end position="69"/>
    </location>
</feature>
<dbReference type="Proteomes" id="UP001596226">
    <property type="component" value="Unassembled WGS sequence"/>
</dbReference>
<keyword evidence="1" id="KW-0812">Transmembrane</keyword>
<sequence>MTTGGTAALVRRPDGSSRATLLELLFDVVFVAALALISKLIADRDSWAGAAPVLLMLAAIWWTWSVTSTTTDFYDPQQRPIQAILMVAMLGSVGMAAALATAGHAMIFAVAYVTAHVVRGVILVTTLHRQRHRPAVMRASRFLFWFLVSGVFWITGGLSSTLHWTFWTIAIVIDLVSAAARYPTPWLGRVPLDQYERTTEHLGERYQQFVILALGDVILVPTLEVSSAEFTTARLITLLCAFVTMLLLWQIYVFRAGELVRGLSARARRRASRLAPYTHLVLLVGVMCTAAAFDLAVERPTGTTPVRWLILIVGGPVLFVLGRDLFTWRVSGMVPWRPAWLLLPLLILPWAGGWPPVLVIVVVALGLAGVALGHPTDRATTAGLRARQPGS</sequence>
<keyword evidence="1" id="KW-1133">Transmembrane helix</keyword>
<organism evidence="2 3">
    <name type="scientific">Micromonospora vulcania</name>
    <dbReference type="NCBI Taxonomy" id="1441873"/>
    <lineage>
        <taxon>Bacteria</taxon>
        <taxon>Bacillati</taxon>
        <taxon>Actinomycetota</taxon>
        <taxon>Actinomycetes</taxon>
        <taxon>Micromonosporales</taxon>
        <taxon>Micromonosporaceae</taxon>
        <taxon>Micromonospora</taxon>
    </lineage>
</organism>
<name>A0ABW1H404_9ACTN</name>
<reference evidence="3" key="1">
    <citation type="journal article" date="2019" name="Int. J. Syst. Evol. Microbiol.">
        <title>The Global Catalogue of Microorganisms (GCM) 10K type strain sequencing project: providing services to taxonomists for standard genome sequencing and annotation.</title>
        <authorList>
            <consortium name="The Broad Institute Genomics Platform"/>
            <consortium name="The Broad Institute Genome Sequencing Center for Infectious Disease"/>
            <person name="Wu L."/>
            <person name="Ma J."/>
        </authorList>
    </citation>
    <scope>NUCLEOTIDE SEQUENCE [LARGE SCALE GENOMIC DNA]</scope>
    <source>
        <strain evidence="3">CGMCC 4.7144</strain>
    </source>
</reference>
<dbReference type="InterPro" id="IPR010640">
    <property type="entry name" value="Low_temperature_requirement_A"/>
</dbReference>
<dbReference type="EMBL" id="JBHSQS010000007">
    <property type="protein sequence ID" value="MFC5924409.1"/>
    <property type="molecule type" value="Genomic_DNA"/>
</dbReference>
<gene>
    <name evidence="2" type="ORF">ACFQGL_13750</name>
</gene>
<dbReference type="PANTHER" id="PTHR36840:SF1">
    <property type="entry name" value="BLL5714 PROTEIN"/>
    <property type="match status" value="1"/>
</dbReference>
<feature type="transmembrane region" description="Helical" evidence="1">
    <location>
        <begin position="81"/>
        <end position="100"/>
    </location>
</feature>
<feature type="transmembrane region" description="Helical" evidence="1">
    <location>
        <begin position="274"/>
        <end position="293"/>
    </location>
</feature>
<feature type="transmembrane region" description="Helical" evidence="1">
    <location>
        <begin position="205"/>
        <end position="223"/>
    </location>
</feature>
<feature type="transmembrane region" description="Helical" evidence="1">
    <location>
        <begin position="106"/>
        <end position="127"/>
    </location>
</feature>
<dbReference type="PANTHER" id="PTHR36840">
    <property type="entry name" value="BLL5714 PROTEIN"/>
    <property type="match status" value="1"/>
</dbReference>
<proteinExistence type="predicted"/>
<feature type="transmembrane region" description="Helical" evidence="1">
    <location>
        <begin position="235"/>
        <end position="254"/>
    </location>
</feature>